<name>A0AB74PZK5_STAAU</name>
<protein>
    <submittedName>
        <fullName evidence="1">Uncharacterized protein</fullName>
    </submittedName>
</protein>
<dbReference type="EMBL" id="LR133917">
    <property type="protein sequence ID" value="VDY47337.1"/>
    <property type="molecule type" value="Genomic_DNA"/>
</dbReference>
<dbReference type="AlphaFoldDB" id="A0AB74PZK5"/>
<accession>A0AB74PZK5</accession>
<proteinExistence type="predicted"/>
<sequence length="85" mass="9927">MKYQIHVRSNSVANKYFLHKSDIIIQESGLDIEQEENLKNEVRNFIEKHDCITLINGEKIQSNLIDSFEIRTDNISKVHIEGEVN</sequence>
<dbReference type="RefSeq" id="WP_000877056.1">
    <property type="nucleotide sequence ID" value="NZ_BDXL01000002.1"/>
</dbReference>
<evidence type="ECO:0000313" key="1">
    <source>
        <dbReference type="EMBL" id="VDY47337.1"/>
    </source>
</evidence>
<dbReference type="Proteomes" id="UP000280323">
    <property type="component" value="Chromosome"/>
</dbReference>
<gene>
    <name evidence="1" type="ORF">NCTC8317_00344</name>
</gene>
<organism evidence="1">
    <name type="scientific">Staphylococcus aureus</name>
    <dbReference type="NCBI Taxonomy" id="1280"/>
    <lineage>
        <taxon>Bacteria</taxon>
        <taxon>Bacillati</taxon>
        <taxon>Bacillota</taxon>
        <taxon>Bacilli</taxon>
        <taxon>Bacillales</taxon>
        <taxon>Staphylococcaceae</taxon>
        <taxon>Staphylococcus</taxon>
    </lineage>
</organism>
<reference evidence="1" key="1">
    <citation type="submission" date="2018-12" db="EMBL/GenBank/DDBJ databases">
        <authorList>
            <consortium name="Pathogen Informatics"/>
        </authorList>
    </citation>
    <scope>NUCLEOTIDE SEQUENCE</scope>
    <source>
        <strain evidence="1">NCTC8317</strain>
    </source>
</reference>